<dbReference type="RefSeq" id="WP_008574054.1">
    <property type="nucleotide sequence ID" value="NZ_CP018475.1"/>
</dbReference>
<comment type="similarity">
    <text evidence="1">Belongs to the RelE toxin family.</text>
</comment>
<organism evidence="4 8">
    <name type="scientific">Xanthomonas perforans</name>
    <dbReference type="NCBI Taxonomy" id="442694"/>
    <lineage>
        <taxon>Bacteria</taxon>
        <taxon>Pseudomonadati</taxon>
        <taxon>Pseudomonadota</taxon>
        <taxon>Gammaproteobacteria</taxon>
        <taxon>Lysobacterales</taxon>
        <taxon>Lysobacteraceae</taxon>
        <taxon>Xanthomonas</taxon>
    </lineage>
</organism>
<evidence type="ECO:0000256" key="1">
    <source>
        <dbReference type="ARBA" id="ARBA00006226"/>
    </source>
</evidence>
<name>A0A0G9C4Q2_XANPE</name>
<dbReference type="PANTHER" id="PTHR33755:SF5">
    <property type="entry name" value="TYPE II TOXIN-ANTITOXIN SYSTEM RELE_PARE FAMILY TOXIN"/>
    <property type="match status" value="1"/>
</dbReference>
<dbReference type="Proteomes" id="UP000471082">
    <property type="component" value="Unassembled WGS sequence"/>
</dbReference>
<dbReference type="Proteomes" id="UP000035369">
    <property type="component" value="Unassembled WGS sequence"/>
</dbReference>
<evidence type="ECO:0000313" key="5">
    <source>
        <dbReference type="EMBL" id="RXD55955.1"/>
    </source>
</evidence>
<evidence type="ECO:0000313" key="8">
    <source>
        <dbReference type="Proteomes" id="UP000471082"/>
    </source>
</evidence>
<dbReference type="GeneID" id="61776957"/>
<reference evidence="4 8" key="3">
    <citation type="submission" date="2019-11" db="EMBL/GenBank/DDBJ databases">
        <title>Genome-resolved metagenomics to study the prevalence of co-infection and intraspecific heterogeneity among plant pathogen metapopulations.</title>
        <authorList>
            <person name="Newberry E."/>
            <person name="Bhandari R."/>
            <person name="Kemble J."/>
            <person name="Sikora E."/>
            <person name="Potnis N."/>
        </authorList>
    </citation>
    <scope>NUCLEOTIDE SEQUENCE [LARGE SCALE GENOMIC DNA]</scope>
    <source>
        <strain evidence="4">Xp_Tom_Tuscaloosa_18b</strain>
    </source>
</reference>
<dbReference type="PANTHER" id="PTHR33755">
    <property type="entry name" value="TOXIN PARE1-RELATED"/>
    <property type="match status" value="1"/>
</dbReference>
<comment type="caution">
    <text evidence="4">The sequence shown here is derived from an EMBL/GenBank/DDBJ whole genome shotgun (WGS) entry which is preliminary data.</text>
</comment>
<dbReference type="KEGG" id="xpe:BJD13_16700"/>
<keyword evidence="6" id="KW-1185">Reference proteome</keyword>
<protein>
    <submittedName>
        <fullName evidence="3">Plasmid stabilization protein</fullName>
    </submittedName>
    <submittedName>
        <fullName evidence="4">Type II toxin-antitoxin system RelE/ParE family toxin</fullName>
    </submittedName>
</protein>
<reference evidence="3 6" key="1">
    <citation type="submission" date="2015-02" db="EMBL/GenBank/DDBJ databases">
        <title>Whole genome sequencing of multiple isolates of three species of pepper and tomato-infecting xanthomonads reveals genetic diversity in field strains and pinpoints effectors responsible for host specificity.</title>
        <authorList>
            <person name="Schwartz A."/>
            <person name="Dahlbeck D."/>
            <person name="Staskawicz B."/>
            <person name="Bart R."/>
            <person name="Potnis N."/>
            <person name="Minsavage G."/>
            <person name="Timilsina S."/>
            <person name="Goss E."/>
            <person name="Jones J."/>
            <person name="Vallad G."/>
            <person name="Barak J."/>
            <person name="Miller S."/>
            <person name="Ritchie D."/>
            <person name="Martins J.Jr."/>
            <person name="Patane J.S."/>
            <person name="Setubal J.C."/>
        </authorList>
    </citation>
    <scope>NUCLEOTIDE SEQUENCE [LARGE SCALE GENOMIC DNA]</scope>
    <source>
        <strain evidence="3 6">Xp3-15</strain>
    </source>
</reference>
<dbReference type="Pfam" id="PF05016">
    <property type="entry name" value="ParE_toxin"/>
    <property type="match status" value="1"/>
</dbReference>
<dbReference type="Gene3D" id="3.30.2310.20">
    <property type="entry name" value="RelE-like"/>
    <property type="match status" value="1"/>
</dbReference>
<reference evidence="5 7" key="2">
    <citation type="submission" date="2018-02" db="EMBL/GenBank/DDBJ databases">
        <title>Characterization of Xanthomonas diversity in transplant houses and field plants.</title>
        <authorList>
            <person name="Abrahamian P."/>
            <person name="Timilsina S."/>
            <person name="Minsavage G.V."/>
            <person name="Goss E.M."/>
            <person name="Jones J.B."/>
            <person name="Vallad G.E."/>
        </authorList>
    </citation>
    <scope>NUCLEOTIDE SEQUENCE [LARGE SCALE GENOMIC DNA]</scope>
    <source>
        <strain evidence="5 7">GEV2132</strain>
    </source>
</reference>
<dbReference type="InterPro" id="IPR007712">
    <property type="entry name" value="RelE/ParE_toxin"/>
</dbReference>
<dbReference type="EMBL" id="PUUL01000025">
    <property type="protein sequence ID" value="RXD55955.1"/>
    <property type="molecule type" value="Genomic_DNA"/>
</dbReference>
<dbReference type="InterPro" id="IPR035093">
    <property type="entry name" value="RelE/ParE_toxin_dom_sf"/>
</dbReference>
<proteinExistence type="inferred from homology"/>
<accession>A0A0G9C4Q2</accession>
<sequence length="100" mass="11522">MAEIIWSVPALADLDAIADDIAIDNAPAAAAALVKWVLPQVERLIEHPDSGSRPQELQRSRYRQIVEPPCRVFYRVDGQRIVLVHVMRWERALRRNRLSR</sequence>
<dbReference type="AlphaFoldDB" id="A0A0G9C4Q2"/>
<evidence type="ECO:0000313" key="6">
    <source>
        <dbReference type="Proteomes" id="UP000035369"/>
    </source>
</evidence>
<evidence type="ECO:0000313" key="4">
    <source>
        <dbReference type="EMBL" id="NEL75718.1"/>
    </source>
</evidence>
<gene>
    <name evidence="5" type="ORF">DB769_04545</name>
    <name evidence="4" type="ORF">G3W61_05525</name>
    <name evidence="3" type="ORF">XP315_11635</name>
</gene>
<evidence type="ECO:0000256" key="2">
    <source>
        <dbReference type="ARBA" id="ARBA00022649"/>
    </source>
</evidence>
<dbReference type="EMBL" id="JZUY01000041">
    <property type="protein sequence ID" value="KLC05007.1"/>
    <property type="molecule type" value="Genomic_DNA"/>
</dbReference>
<keyword evidence="2" id="KW-1277">Toxin-antitoxin system</keyword>
<evidence type="ECO:0000313" key="3">
    <source>
        <dbReference type="EMBL" id="KLC05007.1"/>
    </source>
</evidence>
<dbReference type="InterPro" id="IPR051803">
    <property type="entry name" value="TA_system_RelE-like_toxin"/>
</dbReference>
<dbReference type="Proteomes" id="UP000289372">
    <property type="component" value="Unassembled WGS sequence"/>
</dbReference>
<dbReference type="EMBL" id="JAAGYU010000016">
    <property type="protein sequence ID" value="NEL75718.1"/>
    <property type="molecule type" value="Genomic_DNA"/>
</dbReference>
<evidence type="ECO:0000313" key="7">
    <source>
        <dbReference type="Proteomes" id="UP000289372"/>
    </source>
</evidence>